<dbReference type="Pfam" id="PF20206">
    <property type="entry name" value="Tra1_ring"/>
    <property type="match status" value="1"/>
</dbReference>
<dbReference type="Proteomes" id="UP000828390">
    <property type="component" value="Unassembled WGS sequence"/>
</dbReference>
<dbReference type="GO" id="GO:0005634">
    <property type="term" value="C:nucleus"/>
    <property type="evidence" value="ECO:0007669"/>
    <property type="project" value="TreeGrafter"/>
</dbReference>
<dbReference type="EMBL" id="JAIWYP010000007">
    <property type="protein sequence ID" value="KAH3795925.1"/>
    <property type="molecule type" value="Genomic_DNA"/>
</dbReference>
<organism evidence="1 2">
    <name type="scientific">Dreissena polymorpha</name>
    <name type="common">Zebra mussel</name>
    <name type="synonym">Mytilus polymorpha</name>
    <dbReference type="NCBI Taxonomy" id="45954"/>
    <lineage>
        <taxon>Eukaryota</taxon>
        <taxon>Metazoa</taxon>
        <taxon>Spiralia</taxon>
        <taxon>Lophotrochozoa</taxon>
        <taxon>Mollusca</taxon>
        <taxon>Bivalvia</taxon>
        <taxon>Autobranchia</taxon>
        <taxon>Heteroconchia</taxon>
        <taxon>Euheterodonta</taxon>
        <taxon>Imparidentia</taxon>
        <taxon>Neoheterodontei</taxon>
        <taxon>Myida</taxon>
        <taxon>Dreissenoidea</taxon>
        <taxon>Dreissenidae</taxon>
        <taxon>Dreissena</taxon>
    </lineage>
</organism>
<reference evidence="1" key="1">
    <citation type="journal article" date="2019" name="bioRxiv">
        <title>The Genome of the Zebra Mussel, Dreissena polymorpha: A Resource for Invasive Species Research.</title>
        <authorList>
            <person name="McCartney M.A."/>
            <person name="Auch B."/>
            <person name="Kono T."/>
            <person name="Mallez S."/>
            <person name="Zhang Y."/>
            <person name="Obille A."/>
            <person name="Becker A."/>
            <person name="Abrahante J.E."/>
            <person name="Garbe J."/>
            <person name="Badalamenti J.P."/>
            <person name="Herman A."/>
            <person name="Mangelson H."/>
            <person name="Liachko I."/>
            <person name="Sullivan S."/>
            <person name="Sone E.D."/>
            <person name="Koren S."/>
            <person name="Silverstein K.A.T."/>
            <person name="Beckman K.B."/>
            <person name="Gohl D.M."/>
        </authorList>
    </citation>
    <scope>NUCLEOTIDE SEQUENCE</scope>
    <source>
        <strain evidence="1">Duluth1</strain>
        <tissue evidence="1">Whole animal</tissue>
    </source>
</reference>
<dbReference type="GO" id="GO:0035267">
    <property type="term" value="C:NuA4 histone acetyltransferase complex"/>
    <property type="evidence" value="ECO:0007669"/>
    <property type="project" value="TreeGrafter"/>
</dbReference>
<dbReference type="PANTHER" id="PTHR11139:SF1">
    <property type="entry name" value="TRANSFORMATION_TRANSCRIPTION DOMAIN-ASSOCIATED PROTEIN"/>
    <property type="match status" value="1"/>
</dbReference>
<reference evidence="1" key="2">
    <citation type="submission" date="2020-11" db="EMBL/GenBank/DDBJ databases">
        <authorList>
            <person name="McCartney M.A."/>
            <person name="Auch B."/>
            <person name="Kono T."/>
            <person name="Mallez S."/>
            <person name="Becker A."/>
            <person name="Gohl D.M."/>
            <person name="Silverstein K.A.T."/>
            <person name="Koren S."/>
            <person name="Bechman K.B."/>
            <person name="Herman A."/>
            <person name="Abrahante J.E."/>
            <person name="Garbe J."/>
        </authorList>
    </citation>
    <scope>NUCLEOTIDE SEQUENCE</scope>
    <source>
        <strain evidence="1">Duluth1</strain>
        <tissue evidence="1">Whole animal</tissue>
    </source>
</reference>
<proteinExistence type="predicted"/>
<evidence type="ECO:0000313" key="1">
    <source>
        <dbReference type="EMBL" id="KAH3795925.1"/>
    </source>
</evidence>
<evidence type="ECO:0000313" key="2">
    <source>
        <dbReference type="Proteomes" id="UP000828390"/>
    </source>
</evidence>
<dbReference type="GO" id="GO:0006355">
    <property type="term" value="P:regulation of DNA-templated transcription"/>
    <property type="evidence" value="ECO:0007669"/>
    <property type="project" value="TreeGrafter"/>
</dbReference>
<dbReference type="AlphaFoldDB" id="A0A9D4FBU4"/>
<accession>A0A9D4FBU4</accession>
<gene>
    <name evidence="1" type="ORF">DPMN_149487</name>
</gene>
<dbReference type="PANTHER" id="PTHR11139">
    <property type="entry name" value="ATAXIA TELANGIECTASIA MUTATED ATM -RELATED"/>
    <property type="match status" value="1"/>
</dbReference>
<name>A0A9D4FBU4_DREPO</name>
<dbReference type="GO" id="GO:0000124">
    <property type="term" value="C:SAGA complex"/>
    <property type="evidence" value="ECO:0007669"/>
    <property type="project" value="TreeGrafter"/>
</dbReference>
<protein>
    <submittedName>
        <fullName evidence="1">Uncharacterized protein</fullName>
    </submittedName>
</protein>
<keyword evidence="2" id="KW-1185">Reference proteome</keyword>
<comment type="caution">
    <text evidence="1">The sequence shown here is derived from an EMBL/GenBank/DDBJ whole genome shotgun (WGS) entry which is preliminary data.</text>
</comment>
<dbReference type="InterPro" id="IPR046805">
    <property type="entry name" value="Tra1_ring"/>
</dbReference>
<dbReference type="GO" id="GO:0006281">
    <property type="term" value="P:DNA repair"/>
    <property type="evidence" value="ECO:0007669"/>
    <property type="project" value="TreeGrafter"/>
</dbReference>
<dbReference type="InterPro" id="IPR050517">
    <property type="entry name" value="DDR_Repair_Kinase"/>
</dbReference>
<sequence>MSCLRKLWVSEEFQADKSVQEISDYTQWKVLSLVAKCLLNYFRHNTGEIELLFDLLRCFTTRHVSQYQFVKDFLDNTVAVSYTVEWKRKAFFKYVEIFHDPAWPQTLKAKIIQYVLLPCYHHSLEGPDAERLIGGPAQPDLDNPENIVIDPENPFGNSDAVRILLLQFSSLLPTMWFSSFWEWGQDPSDPSDSSDKNLAQGNKLRRLMTFAWPCLLMKNCIDPATKYHGHLLLSHIIAKFAIHKRIVLQAHALEARAILTPAMPGRMEDGNGMLTHWTKKIIVEDGHAVAQLVHILQLVVRHYKVYYPHMVNSLQRLGFTQNHRKLAVDLAERIKEDSDTAGTSTPAEVSTNGLLGAIVKGRVKAQGAPSPSPGHLRAYCDAVVNFLLRIACQVAGSPGELKNALRPDVWPNTELKLAWFDKLLNTVESQQPNFNNICTALELLCFLLTILKREQILASFKPLQRGIAACMNCPNMKVIRGVHSLLSRLMSFFPTEPLNSSVASKYEELECLYACGLTNYDKATNGSSSQLFSTLMILKAACMHNQCYIDRLITVFMKVLTKMVREHLQPATTTETSPVASELLIISLDLSFIGQILVGLIEKTPDSKVMKAITKMVEDWVKTKACN</sequence>